<accession>A0A836CFR1</accession>
<proteinExistence type="predicted"/>
<dbReference type="AlphaFoldDB" id="A0A836CFR1"/>
<evidence type="ECO:0000313" key="4">
    <source>
        <dbReference type="Proteomes" id="UP000664859"/>
    </source>
</evidence>
<gene>
    <name evidence="3" type="ORF">JKP88DRAFT_316672</name>
</gene>
<dbReference type="PROSITE" id="PS50096">
    <property type="entry name" value="IQ"/>
    <property type="match status" value="2"/>
</dbReference>
<dbReference type="EMBL" id="JAFCMP010000201">
    <property type="protein sequence ID" value="KAG5183563.1"/>
    <property type="molecule type" value="Genomic_DNA"/>
</dbReference>
<comment type="caution">
    <text evidence="3">The sequence shown here is derived from an EMBL/GenBank/DDBJ whole genome shotgun (WGS) entry which is preliminary data.</text>
</comment>
<feature type="compositionally biased region" description="Basic and acidic residues" evidence="2">
    <location>
        <begin position="393"/>
        <end position="402"/>
    </location>
</feature>
<dbReference type="Proteomes" id="UP000664859">
    <property type="component" value="Unassembled WGS sequence"/>
</dbReference>
<feature type="region of interest" description="Disordered" evidence="2">
    <location>
        <begin position="380"/>
        <end position="421"/>
    </location>
</feature>
<feature type="compositionally biased region" description="Low complexity" evidence="2">
    <location>
        <begin position="501"/>
        <end position="515"/>
    </location>
</feature>
<feature type="compositionally biased region" description="Polar residues" evidence="2">
    <location>
        <begin position="403"/>
        <end position="421"/>
    </location>
</feature>
<evidence type="ECO:0000256" key="2">
    <source>
        <dbReference type="SAM" id="MobiDB-lite"/>
    </source>
</evidence>
<sequence length="515" mass="57169">MRRARGMIARRARRNRYCKVIIPAIVAIQAVWRGAIARAAMVRRRARWLAAVKLQMERHKSQAATVLQCAWRQHCARFELRLLREDATWRRVLAARVIVRAWRAYLLSKSAQEIAADLQACADDTALQHKIIRKTRRRMCDIAQYVREAEHRLEELEGLIEGATFEDAEQGWAENYDKEYDAITNSIKMTQEEQRLLRVVERQRLENLMDLHAEAEDLHCDLDANAVHQMDLADILRRLELARAIDAARRDKQERTRRERARWKLPDARLARSRARSRNRAFVPAPAPFSVEGAAAALQALSRTLGMAAPPPLPPFAAGGEGSSNGHAGAAAASSDAAAAAAVAAAAAAAASSDGVTASVLRPEHVTLSPARGTRRLLRAAESKEQSSVALSQERDSDDFSRHQQSSLERGLGSNSRNTRYNMDYHHARGSEPLRAVFDAAAAATADVLRANTFNLRSGAGAGDFREGGHVCDSCGRPMFHVRACECGWVAKNSKLKKRPQQQQQQLSPQRALPS</sequence>
<dbReference type="Gene3D" id="1.20.5.190">
    <property type="match status" value="1"/>
</dbReference>
<reference evidence="3" key="1">
    <citation type="submission" date="2021-02" db="EMBL/GenBank/DDBJ databases">
        <title>First Annotated Genome of the Yellow-green Alga Tribonema minus.</title>
        <authorList>
            <person name="Mahan K.M."/>
        </authorList>
    </citation>
    <scope>NUCLEOTIDE SEQUENCE</scope>
    <source>
        <strain evidence="3">UTEX B ZZ1240</strain>
    </source>
</reference>
<feature type="region of interest" description="Disordered" evidence="2">
    <location>
        <begin position="495"/>
        <end position="515"/>
    </location>
</feature>
<protein>
    <submittedName>
        <fullName evidence="3">Uncharacterized protein</fullName>
    </submittedName>
</protein>
<evidence type="ECO:0000256" key="1">
    <source>
        <dbReference type="SAM" id="Coils"/>
    </source>
</evidence>
<evidence type="ECO:0000313" key="3">
    <source>
        <dbReference type="EMBL" id="KAG5183563.1"/>
    </source>
</evidence>
<name>A0A836CFR1_9STRA</name>
<feature type="coiled-coil region" evidence="1">
    <location>
        <begin position="146"/>
        <end position="193"/>
    </location>
</feature>
<keyword evidence="1" id="KW-0175">Coiled coil</keyword>
<organism evidence="3 4">
    <name type="scientific">Tribonema minus</name>
    <dbReference type="NCBI Taxonomy" id="303371"/>
    <lineage>
        <taxon>Eukaryota</taxon>
        <taxon>Sar</taxon>
        <taxon>Stramenopiles</taxon>
        <taxon>Ochrophyta</taxon>
        <taxon>PX clade</taxon>
        <taxon>Xanthophyceae</taxon>
        <taxon>Tribonematales</taxon>
        <taxon>Tribonemataceae</taxon>
        <taxon>Tribonema</taxon>
    </lineage>
</organism>
<keyword evidence="4" id="KW-1185">Reference proteome</keyword>